<dbReference type="Gene3D" id="2.160.20.120">
    <property type="match status" value="1"/>
</dbReference>
<sequence>MNKWFKRILIASLVLIAAGGMLAVGGRMLGGQKGMEGMLAQGLLEVSAAEQSDSGIEFDNSHEILSGDFTQELETLPESGAGKLTLEVGNVDVNVLEAEGETASIEGADIERAQAYVEDGTLYVRADSEVKWVKWMFGGGRRSTETVGELTLYLPKGFSFETSNLTVGAGQLAVEELNADHLYCNAGMGSVDIRKLSAQDAEVYLGMGEINLYDVRVSDMTADIGMGSLYMNGEITGNLSGTCGMGSVTMELAGKEEDYNFDVSASMGSVRIGDREVSGMSSQWGADNDAAGTFDLDVSMGSMEIYFTNP</sequence>
<reference evidence="2" key="2">
    <citation type="submission" date="2021-04" db="EMBL/GenBank/DDBJ databases">
        <authorList>
            <person name="Gilroy R."/>
        </authorList>
    </citation>
    <scope>NUCLEOTIDE SEQUENCE</scope>
    <source>
        <strain evidence="2">ChiBcec1-1630</strain>
    </source>
</reference>
<comment type="caution">
    <text evidence="2">The sequence shown here is derived from an EMBL/GenBank/DDBJ whole genome shotgun (WGS) entry which is preliminary data.</text>
</comment>
<protein>
    <submittedName>
        <fullName evidence="2">DUF4097 domain-containing protein</fullName>
    </submittedName>
</protein>
<organism evidence="2 3">
    <name type="scientific">Candidatus Eisenbergiella intestinigallinarum</name>
    <dbReference type="NCBI Taxonomy" id="2838549"/>
    <lineage>
        <taxon>Bacteria</taxon>
        <taxon>Bacillati</taxon>
        <taxon>Bacillota</taxon>
        <taxon>Clostridia</taxon>
        <taxon>Lachnospirales</taxon>
        <taxon>Lachnospiraceae</taxon>
        <taxon>Eisenbergiella</taxon>
    </lineage>
</organism>
<evidence type="ECO:0000259" key="1">
    <source>
        <dbReference type="Pfam" id="PF13349"/>
    </source>
</evidence>
<name>A0A9D2QHG4_9FIRM</name>
<gene>
    <name evidence="2" type="ORF">H9926_04650</name>
</gene>
<accession>A0A9D2QHG4</accession>
<evidence type="ECO:0000313" key="3">
    <source>
        <dbReference type="Proteomes" id="UP000823922"/>
    </source>
</evidence>
<proteinExistence type="predicted"/>
<feature type="domain" description="DUF4097" evidence="1">
    <location>
        <begin position="83"/>
        <end position="274"/>
    </location>
</feature>
<dbReference type="Pfam" id="PF13349">
    <property type="entry name" value="DUF4097"/>
    <property type="match status" value="1"/>
</dbReference>
<dbReference type="InterPro" id="IPR025164">
    <property type="entry name" value="Toastrack_DUF4097"/>
</dbReference>
<dbReference type="AlphaFoldDB" id="A0A9D2QHG4"/>
<dbReference type="EMBL" id="DWVS01000114">
    <property type="protein sequence ID" value="HJC87288.1"/>
    <property type="molecule type" value="Genomic_DNA"/>
</dbReference>
<evidence type="ECO:0000313" key="2">
    <source>
        <dbReference type="EMBL" id="HJC87288.1"/>
    </source>
</evidence>
<dbReference type="Proteomes" id="UP000823922">
    <property type="component" value="Unassembled WGS sequence"/>
</dbReference>
<reference evidence="2" key="1">
    <citation type="journal article" date="2021" name="PeerJ">
        <title>Extensive microbial diversity within the chicken gut microbiome revealed by metagenomics and culture.</title>
        <authorList>
            <person name="Gilroy R."/>
            <person name="Ravi A."/>
            <person name="Getino M."/>
            <person name="Pursley I."/>
            <person name="Horton D.L."/>
            <person name="Alikhan N.F."/>
            <person name="Baker D."/>
            <person name="Gharbi K."/>
            <person name="Hall N."/>
            <person name="Watson M."/>
            <person name="Adriaenssens E.M."/>
            <person name="Foster-Nyarko E."/>
            <person name="Jarju S."/>
            <person name="Secka A."/>
            <person name="Antonio M."/>
            <person name="Oren A."/>
            <person name="Chaudhuri R.R."/>
            <person name="La Ragione R."/>
            <person name="Hildebrand F."/>
            <person name="Pallen M.J."/>
        </authorList>
    </citation>
    <scope>NUCLEOTIDE SEQUENCE</scope>
    <source>
        <strain evidence="2">ChiBcec1-1630</strain>
    </source>
</reference>